<dbReference type="AlphaFoldDB" id="K7A1M5"/>
<dbReference type="Proteomes" id="UP000006322">
    <property type="component" value="Unassembled WGS sequence"/>
</dbReference>
<dbReference type="InterPro" id="IPR036182">
    <property type="entry name" value="PCuAC_sf"/>
</dbReference>
<accession>K7A1M5</accession>
<feature type="signal peptide" evidence="1">
    <location>
        <begin position="1"/>
        <end position="22"/>
    </location>
</feature>
<proteinExistence type="predicted"/>
<dbReference type="PANTHER" id="PTHR36302">
    <property type="entry name" value="BLR7088 PROTEIN"/>
    <property type="match status" value="1"/>
</dbReference>
<evidence type="ECO:0000313" key="3">
    <source>
        <dbReference type="Proteomes" id="UP000006322"/>
    </source>
</evidence>
<dbReference type="PANTHER" id="PTHR36302:SF1">
    <property type="entry name" value="COPPER CHAPERONE PCU(A)C"/>
    <property type="match status" value="1"/>
</dbReference>
<comment type="caution">
    <text evidence="2">The sequence shown here is derived from an EMBL/GenBank/DDBJ whole genome shotgun (WGS) entry which is preliminary data.</text>
</comment>
<keyword evidence="1" id="KW-0732">Signal</keyword>
<dbReference type="Pfam" id="PF04314">
    <property type="entry name" value="PCuAC"/>
    <property type="match status" value="1"/>
</dbReference>
<dbReference type="Gene3D" id="2.60.40.1890">
    <property type="entry name" value="PCu(A)C copper chaperone"/>
    <property type="match status" value="1"/>
</dbReference>
<protein>
    <recommendedName>
        <fullName evidence="4">Copper chaperone PCu(A)C</fullName>
    </recommendedName>
</protein>
<feature type="chain" id="PRO_5003898823" description="Copper chaperone PCu(A)C" evidence="1">
    <location>
        <begin position="23"/>
        <end position="147"/>
    </location>
</feature>
<reference evidence="3" key="1">
    <citation type="journal article" date="2014" name="Environ. Microbiol.">
        <title>Comparative genomics of the marine bacterial genus Glaciecola reveals the high degree of genomic diversity and genomic characteristic for cold adaptation.</title>
        <authorList>
            <person name="Qin Q.L."/>
            <person name="Xie B.B."/>
            <person name="Yu Y."/>
            <person name="Shu Y.L."/>
            <person name="Rong J.C."/>
            <person name="Zhang Y.J."/>
            <person name="Zhao D.L."/>
            <person name="Chen X.L."/>
            <person name="Zhang X.Y."/>
            <person name="Chen B."/>
            <person name="Zhou B.C."/>
            <person name="Zhang Y.Z."/>
        </authorList>
    </citation>
    <scope>NUCLEOTIDE SEQUENCE [LARGE SCALE GENOMIC DNA]</scope>
    <source>
        <strain evidence="3">LMG 21857</strain>
    </source>
</reference>
<organism evidence="2 3">
    <name type="scientific">Paraglaciecola polaris LMG 21857</name>
    <dbReference type="NCBI Taxonomy" id="1129793"/>
    <lineage>
        <taxon>Bacteria</taxon>
        <taxon>Pseudomonadati</taxon>
        <taxon>Pseudomonadota</taxon>
        <taxon>Gammaproteobacteria</taxon>
        <taxon>Alteromonadales</taxon>
        <taxon>Alteromonadaceae</taxon>
        <taxon>Paraglaciecola</taxon>
    </lineage>
</organism>
<evidence type="ECO:0000313" key="2">
    <source>
        <dbReference type="EMBL" id="GAC34818.1"/>
    </source>
</evidence>
<dbReference type="STRING" id="1129793.GPLA_3939"/>
<dbReference type="InterPro" id="IPR007410">
    <property type="entry name" value="LpqE-like"/>
</dbReference>
<dbReference type="OrthoDB" id="9796962at2"/>
<evidence type="ECO:0000256" key="1">
    <source>
        <dbReference type="SAM" id="SignalP"/>
    </source>
</evidence>
<dbReference type="EMBL" id="BAER01000118">
    <property type="protein sequence ID" value="GAC34818.1"/>
    <property type="molecule type" value="Genomic_DNA"/>
</dbReference>
<dbReference type="RefSeq" id="WP_007106583.1">
    <property type="nucleotide sequence ID" value="NZ_BAER01000118.1"/>
</dbReference>
<dbReference type="SUPFAM" id="SSF110087">
    <property type="entry name" value="DR1885-like metal-binding protein"/>
    <property type="match status" value="1"/>
</dbReference>
<name>K7A1M5_9ALTE</name>
<dbReference type="InterPro" id="IPR058248">
    <property type="entry name" value="Lxx211020-like"/>
</dbReference>
<evidence type="ECO:0008006" key="4">
    <source>
        <dbReference type="Google" id="ProtNLM"/>
    </source>
</evidence>
<gene>
    <name evidence="2" type="ORF">GPLA_3939</name>
</gene>
<keyword evidence="3" id="KW-1185">Reference proteome</keyword>
<sequence>MLVSIKKIIAAALIFISNATFAELQITNATLRLLPPSVPNTSAYFTVRNTGDQDITLIGGQTKIASKAELHNHIMHGDVMRMEKQNAVVVPAGKTLIFAPGGLHMMIFGLTESLNKSQTVTLNLLTQDGQQIRFDAIVVSPNQHSHH</sequence>